<dbReference type="RefSeq" id="WP_320687805.1">
    <property type="nucleotide sequence ID" value="NZ_JAXBLV010000193.1"/>
</dbReference>
<evidence type="ECO:0000259" key="1">
    <source>
        <dbReference type="Pfam" id="PF13472"/>
    </source>
</evidence>
<dbReference type="SUPFAM" id="SSF52266">
    <property type="entry name" value="SGNH hydrolase"/>
    <property type="match status" value="1"/>
</dbReference>
<name>A0ABU5F690_9BACT</name>
<gene>
    <name evidence="2" type="ORF">R5W23_002663</name>
</gene>
<proteinExistence type="predicted"/>
<evidence type="ECO:0000313" key="2">
    <source>
        <dbReference type="EMBL" id="MDY3561386.1"/>
    </source>
</evidence>
<organism evidence="2 3">
    <name type="scientific">Gemmata algarum</name>
    <dbReference type="NCBI Taxonomy" id="2975278"/>
    <lineage>
        <taxon>Bacteria</taxon>
        <taxon>Pseudomonadati</taxon>
        <taxon>Planctomycetota</taxon>
        <taxon>Planctomycetia</taxon>
        <taxon>Gemmatales</taxon>
        <taxon>Gemmataceae</taxon>
        <taxon>Gemmata</taxon>
    </lineage>
</organism>
<protein>
    <submittedName>
        <fullName evidence="2">SGNH/GDSL hydrolase family protein</fullName>
    </submittedName>
</protein>
<dbReference type="CDD" id="cd00229">
    <property type="entry name" value="SGNH_hydrolase"/>
    <property type="match status" value="1"/>
</dbReference>
<dbReference type="GO" id="GO:0016787">
    <property type="term" value="F:hydrolase activity"/>
    <property type="evidence" value="ECO:0007669"/>
    <property type="project" value="UniProtKB-KW"/>
</dbReference>
<reference evidence="3" key="1">
    <citation type="journal article" date="2023" name="Mar. Drugs">
        <title>Gemmata algarum, a Novel Planctomycete Isolated from an Algal Mat, Displays Antimicrobial Activity.</title>
        <authorList>
            <person name="Kumar G."/>
            <person name="Kallscheuer N."/>
            <person name="Kashif M."/>
            <person name="Ahamad S."/>
            <person name="Jagadeeshwari U."/>
            <person name="Pannikurungottu S."/>
            <person name="Haufschild T."/>
            <person name="Kabuu M."/>
            <person name="Sasikala C."/>
            <person name="Jogler C."/>
            <person name="Ramana C."/>
        </authorList>
    </citation>
    <scope>NUCLEOTIDE SEQUENCE [LARGE SCALE GENOMIC DNA]</scope>
    <source>
        <strain evidence="3">JC673</strain>
    </source>
</reference>
<dbReference type="InterPro" id="IPR036514">
    <property type="entry name" value="SGNH_hydro_sf"/>
</dbReference>
<dbReference type="Proteomes" id="UP001272242">
    <property type="component" value="Unassembled WGS sequence"/>
</dbReference>
<dbReference type="InterPro" id="IPR013830">
    <property type="entry name" value="SGNH_hydro"/>
</dbReference>
<dbReference type="EMBL" id="JAXBLV010000193">
    <property type="protein sequence ID" value="MDY3561386.1"/>
    <property type="molecule type" value="Genomic_DNA"/>
</dbReference>
<sequence length="209" mass="21665">MSHVVLLGDSIFDNALYVPDRSPVIEQVRRVLPAGWKGTLVAVDGATVESIALQLPRVPADASHLVLSIGGNDALLAAGLLREPAVTVGDALATLAEALAEFRTAYQRMLQSVLALKKPTAVCTIYDAIPVIGAAERAALAGFNDTIARAAVGAGLPLVDLRVVCDHAGDYAPVSPIEPSVVGGAKIADAICRMIAGHDFGVARTVVWV</sequence>
<comment type="caution">
    <text evidence="2">The sequence shown here is derived from an EMBL/GenBank/DDBJ whole genome shotgun (WGS) entry which is preliminary data.</text>
</comment>
<keyword evidence="3" id="KW-1185">Reference proteome</keyword>
<evidence type="ECO:0000313" key="3">
    <source>
        <dbReference type="Proteomes" id="UP001272242"/>
    </source>
</evidence>
<keyword evidence="2" id="KW-0378">Hydrolase</keyword>
<dbReference type="Gene3D" id="3.40.50.1110">
    <property type="entry name" value="SGNH hydrolase"/>
    <property type="match status" value="1"/>
</dbReference>
<accession>A0ABU5F690</accession>
<feature type="domain" description="SGNH hydrolase-type esterase" evidence="1">
    <location>
        <begin position="6"/>
        <end position="168"/>
    </location>
</feature>
<dbReference type="Pfam" id="PF13472">
    <property type="entry name" value="Lipase_GDSL_2"/>
    <property type="match status" value="1"/>
</dbReference>